<dbReference type="Gene3D" id="3.50.50.60">
    <property type="entry name" value="FAD/NAD(P)-binding domain"/>
    <property type="match status" value="1"/>
</dbReference>
<dbReference type="InterPro" id="IPR036188">
    <property type="entry name" value="FAD/NAD-bd_sf"/>
</dbReference>
<gene>
    <name evidence="1" type="ORF">METZ01_LOCUS139034</name>
</gene>
<dbReference type="EMBL" id="UINC01020548">
    <property type="protein sequence ID" value="SVA86180.1"/>
    <property type="molecule type" value="Genomic_DNA"/>
</dbReference>
<sequence length="40" mass="4073">MNDQYDVCVAGAGNAALCAAISAAEKGARVLVLERAPHSE</sequence>
<evidence type="ECO:0000313" key="1">
    <source>
        <dbReference type="EMBL" id="SVA86180.1"/>
    </source>
</evidence>
<accession>A0A381ZAD1</accession>
<protein>
    <recommendedName>
        <fullName evidence="2">FAD-dependent oxidoreductase 2 FAD binding domain-containing protein</fullName>
    </recommendedName>
</protein>
<proteinExistence type="predicted"/>
<dbReference type="SUPFAM" id="SSF51905">
    <property type="entry name" value="FAD/NAD(P)-binding domain"/>
    <property type="match status" value="1"/>
</dbReference>
<organism evidence="1">
    <name type="scientific">marine metagenome</name>
    <dbReference type="NCBI Taxonomy" id="408172"/>
    <lineage>
        <taxon>unclassified sequences</taxon>
        <taxon>metagenomes</taxon>
        <taxon>ecological metagenomes</taxon>
    </lineage>
</organism>
<evidence type="ECO:0008006" key="2">
    <source>
        <dbReference type="Google" id="ProtNLM"/>
    </source>
</evidence>
<reference evidence="1" key="1">
    <citation type="submission" date="2018-05" db="EMBL/GenBank/DDBJ databases">
        <authorList>
            <person name="Lanie J.A."/>
            <person name="Ng W.-L."/>
            <person name="Kazmierczak K.M."/>
            <person name="Andrzejewski T.M."/>
            <person name="Davidsen T.M."/>
            <person name="Wayne K.J."/>
            <person name="Tettelin H."/>
            <person name="Glass J.I."/>
            <person name="Rusch D."/>
            <person name="Podicherti R."/>
            <person name="Tsui H.-C.T."/>
            <person name="Winkler M.E."/>
        </authorList>
    </citation>
    <scope>NUCLEOTIDE SEQUENCE</scope>
</reference>
<dbReference type="Pfam" id="PF12831">
    <property type="entry name" value="FAD_oxidored"/>
    <property type="match status" value="1"/>
</dbReference>
<dbReference type="AlphaFoldDB" id="A0A381ZAD1"/>
<name>A0A381ZAD1_9ZZZZ</name>
<feature type="non-terminal residue" evidence="1">
    <location>
        <position position="40"/>
    </location>
</feature>